<name>A0ACC0FT72_9ERIC</name>
<gene>
    <name evidence="1" type="ORF">LOK49_LG12G00685</name>
</gene>
<comment type="caution">
    <text evidence="1">The sequence shown here is derived from an EMBL/GenBank/DDBJ whole genome shotgun (WGS) entry which is preliminary data.</text>
</comment>
<reference evidence="1 2" key="1">
    <citation type="journal article" date="2022" name="Plant J.">
        <title>Chromosome-level genome of Camellia lanceoleosa provides a valuable resource for understanding genome evolution and self-incompatibility.</title>
        <authorList>
            <person name="Gong W."/>
            <person name="Xiao S."/>
            <person name="Wang L."/>
            <person name="Liao Z."/>
            <person name="Chang Y."/>
            <person name="Mo W."/>
            <person name="Hu G."/>
            <person name="Li W."/>
            <person name="Zhao G."/>
            <person name="Zhu H."/>
            <person name="Hu X."/>
            <person name="Ji K."/>
            <person name="Xiang X."/>
            <person name="Song Q."/>
            <person name="Yuan D."/>
            <person name="Jin S."/>
            <person name="Zhang L."/>
        </authorList>
    </citation>
    <scope>NUCLEOTIDE SEQUENCE [LARGE SCALE GENOMIC DNA]</scope>
    <source>
        <strain evidence="1">SQ_2022a</strain>
    </source>
</reference>
<accession>A0ACC0FT72</accession>
<evidence type="ECO:0000313" key="1">
    <source>
        <dbReference type="EMBL" id="KAI7991255.1"/>
    </source>
</evidence>
<sequence>MGMAVSGVSVNMKSAAAVIPTSIINIDSSTSGLGMTIIIIIDLPLKIRRRKRINHQSYDRRHHRHESGERKLPSFSGETRRGQMVEGVGKDVDEAGGQNHTSGERLDDEEHVLFRTERRHGPAEYRKTDSDRSGDENRSYGRKFVPECLTLIVSTVDRSGIASTVSENCSGKNYEEGEKED</sequence>
<dbReference type="Proteomes" id="UP001060215">
    <property type="component" value="Chromosome 13"/>
</dbReference>
<organism evidence="1 2">
    <name type="scientific">Camellia lanceoleosa</name>
    <dbReference type="NCBI Taxonomy" id="1840588"/>
    <lineage>
        <taxon>Eukaryota</taxon>
        <taxon>Viridiplantae</taxon>
        <taxon>Streptophyta</taxon>
        <taxon>Embryophyta</taxon>
        <taxon>Tracheophyta</taxon>
        <taxon>Spermatophyta</taxon>
        <taxon>Magnoliopsida</taxon>
        <taxon>eudicotyledons</taxon>
        <taxon>Gunneridae</taxon>
        <taxon>Pentapetalae</taxon>
        <taxon>asterids</taxon>
        <taxon>Ericales</taxon>
        <taxon>Theaceae</taxon>
        <taxon>Camellia</taxon>
    </lineage>
</organism>
<keyword evidence="2" id="KW-1185">Reference proteome</keyword>
<evidence type="ECO:0000313" key="2">
    <source>
        <dbReference type="Proteomes" id="UP001060215"/>
    </source>
</evidence>
<proteinExistence type="predicted"/>
<protein>
    <submittedName>
        <fullName evidence="1">Uncharacterized protein</fullName>
    </submittedName>
</protein>
<dbReference type="EMBL" id="CM045770">
    <property type="protein sequence ID" value="KAI7991255.1"/>
    <property type="molecule type" value="Genomic_DNA"/>
</dbReference>